<comment type="caution">
    <text evidence="9">The sequence shown here is derived from an EMBL/GenBank/DDBJ whole genome shotgun (WGS) entry which is preliminary data.</text>
</comment>
<evidence type="ECO:0000313" key="9">
    <source>
        <dbReference type="EMBL" id="MDQ0467262.1"/>
    </source>
</evidence>
<keyword evidence="4 7" id="KW-1133">Transmembrane helix</keyword>
<dbReference type="InterPro" id="IPR029044">
    <property type="entry name" value="Nucleotide-diphossugar_trans"/>
</dbReference>
<evidence type="ECO:0000313" key="10">
    <source>
        <dbReference type="Proteomes" id="UP001242480"/>
    </source>
</evidence>
<dbReference type="RefSeq" id="WP_307266640.1">
    <property type="nucleotide sequence ID" value="NZ_JAUSVX010000001.1"/>
</dbReference>
<keyword evidence="5 7" id="KW-0472">Membrane</keyword>
<feature type="domain" description="Glycosyltransferase 2-like" evidence="8">
    <location>
        <begin position="156"/>
        <end position="363"/>
    </location>
</feature>
<evidence type="ECO:0000256" key="6">
    <source>
        <dbReference type="SAM" id="MobiDB-lite"/>
    </source>
</evidence>
<proteinExistence type="predicted"/>
<dbReference type="Proteomes" id="UP001242480">
    <property type="component" value="Unassembled WGS sequence"/>
</dbReference>
<dbReference type="Pfam" id="PF13632">
    <property type="entry name" value="Glyco_trans_2_3"/>
    <property type="match status" value="1"/>
</dbReference>
<feature type="transmembrane region" description="Helical" evidence="7">
    <location>
        <begin position="323"/>
        <end position="348"/>
    </location>
</feature>
<feature type="transmembrane region" description="Helical" evidence="7">
    <location>
        <begin position="354"/>
        <end position="379"/>
    </location>
</feature>
<comment type="subcellular location">
    <subcellularLocation>
        <location evidence="1">Golgi apparatus membrane</location>
        <topology evidence="1">Multi-pass membrane protein</topology>
    </subcellularLocation>
</comment>
<dbReference type="SUPFAM" id="SSF53448">
    <property type="entry name" value="Nucleotide-diphospho-sugar transferases"/>
    <property type="match status" value="1"/>
</dbReference>
<dbReference type="Gene3D" id="3.90.550.10">
    <property type="entry name" value="Spore Coat Polysaccharide Biosynthesis Protein SpsA, Chain A"/>
    <property type="match status" value="1"/>
</dbReference>
<evidence type="ECO:0000256" key="5">
    <source>
        <dbReference type="ARBA" id="ARBA00023136"/>
    </source>
</evidence>
<dbReference type="InterPro" id="IPR001173">
    <property type="entry name" value="Glyco_trans_2-like"/>
</dbReference>
<keyword evidence="10" id="KW-1185">Reference proteome</keyword>
<evidence type="ECO:0000256" key="3">
    <source>
        <dbReference type="ARBA" id="ARBA00022692"/>
    </source>
</evidence>
<dbReference type="EMBL" id="JAUSVX010000001">
    <property type="protein sequence ID" value="MDQ0467262.1"/>
    <property type="molecule type" value="Genomic_DNA"/>
</dbReference>
<evidence type="ECO:0000259" key="8">
    <source>
        <dbReference type="Pfam" id="PF13632"/>
    </source>
</evidence>
<dbReference type="PANTHER" id="PTHR32044">
    <property type="entry name" value="GLUCOMANNAN 4-BETA-MANNOSYLTRANSFERASE 9"/>
    <property type="match status" value="1"/>
</dbReference>
<reference evidence="9 10" key="1">
    <citation type="submission" date="2023-07" db="EMBL/GenBank/DDBJ databases">
        <title>Genomic Encyclopedia of Type Strains, Phase IV (KMG-IV): sequencing the most valuable type-strain genomes for metagenomic binning, comparative biology and taxonomic classification.</title>
        <authorList>
            <person name="Goeker M."/>
        </authorList>
    </citation>
    <scope>NUCLEOTIDE SEQUENCE [LARGE SCALE GENOMIC DNA]</scope>
    <source>
        <strain evidence="9 10">DSM 19619</strain>
    </source>
</reference>
<evidence type="ECO:0000256" key="7">
    <source>
        <dbReference type="SAM" id="Phobius"/>
    </source>
</evidence>
<feature type="region of interest" description="Disordered" evidence="6">
    <location>
        <begin position="430"/>
        <end position="451"/>
    </location>
</feature>
<keyword evidence="2" id="KW-0808">Transferase</keyword>
<accession>A0ABU0IZ25</accession>
<protein>
    <submittedName>
        <fullName evidence="9">Cellulose synthase/poly-beta-1,6-N-acetylglucosamine synthase-like glycosyltransferase</fullName>
    </submittedName>
</protein>
<sequence length="451" mass="49006">MSIVFVILAWTGLALAALSVVGWAVTFGSTVATLCLLGLHWRLRRAGLADEAARLARPLPPDPDLPDVVVQIPTFNEGTMVARALAAATALDWPQDKLHIQVLDDSTDDSVAIARAEVEACRARGFDVALIHRTDRSEFKAGALANAMGLTPHGYFAILDVDYVPAPDFLRRTMACLLAEPQLGFIQARFDYLNADANALTRAQAVLLDAHLAIEQATRSWAGHPLPFNGTCGVWRREAIEQAGGWHGDTLAEDLDLSYRAWRLGWRGRFLMTVPVPGELPDTMPVWKTQQRRWAKGFGEVTIRTLGPILADRTLPLRTRLAVLLHLGVWWSGPSWALALPTGVVAIVLNPSLFGSLGLLLIAQLVVGYVMLFAFLWAGRRSLRPAAARLGRFLGDFVGVSRKLSALGGTVGAAQREAIFRKRSDFVRTPKNAIRNPGSPGDAHAPQPGPP</sequence>
<name>A0ABU0IZ25_9HYPH</name>
<gene>
    <name evidence="9" type="ORF">QO011_000257</name>
</gene>
<evidence type="ECO:0000256" key="2">
    <source>
        <dbReference type="ARBA" id="ARBA00022679"/>
    </source>
</evidence>
<evidence type="ECO:0000256" key="4">
    <source>
        <dbReference type="ARBA" id="ARBA00022989"/>
    </source>
</evidence>
<keyword evidence="3 7" id="KW-0812">Transmembrane</keyword>
<dbReference type="PANTHER" id="PTHR32044:SF80">
    <property type="entry name" value="XYLOGLUCAN GLYCOSYLTRANSFERASE 2-RELATED"/>
    <property type="match status" value="1"/>
</dbReference>
<evidence type="ECO:0000256" key="1">
    <source>
        <dbReference type="ARBA" id="ARBA00004653"/>
    </source>
</evidence>
<organism evidence="9 10">
    <name type="scientific">Labrys wisconsinensis</name>
    <dbReference type="NCBI Taxonomy" id="425677"/>
    <lineage>
        <taxon>Bacteria</taxon>
        <taxon>Pseudomonadati</taxon>
        <taxon>Pseudomonadota</taxon>
        <taxon>Alphaproteobacteria</taxon>
        <taxon>Hyphomicrobiales</taxon>
        <taxon>Xanthobacteraceae</taxon>
        <taxon>Labrys</taxon>
    </lineage>
</organism>